<organism evidence="3 4">
    <name type="scientific">Apiospora rasikravindrae</name>
    <dbReference type="NCBI Taxonomy" id="990691"/>
    <lineage>
        <taxon>Eukaryota</taxon>
        <taxon>Fungi</taxon>
        <taxon>Dikarya</taxon>
        <taxon>Ascomycota</taxon>
        <taxon>Pezizomycotina</taxon>
        <taxon>Sordariomycetes</taxon>
        <taxon>Xylariomycetidae</taxon>
        <taxon>Amphisphaeriales</taxon>
        <taxon>Apiosporaceae</taxon>
        <taxon>Apiospora</taxon>
    </lineage>
</organism>
<dbReference type="EMBL" id="JAQQWK010000012">
    <property type="protein sequence ID" value="KAK8022817.1"/>
    <property type="molecule type" value="Genomic_DNA"/>
</dbReference>
<evidence type="ECO:0000256" key="1">
    <source>
        <dbReference type="SAM" id="SignalP"/>
    </source>
</evidence>
<feature type="chain" id="PRO_5046616678" description="WSC domain-containing protein" evidence="1">
    <location>
        <begin position="18"/>
        <end position="88"/>
    </location>
</feature>
<feature type="domain" description="WSC" evidence="2">
    <location>
        <begin position="1"/>
        <end position="88"/>
    </location>
</feature>
<comment type="caution">
    <text evidence="3">The sequence shown here is derived from an EMBL/GenBank/DDBJ whole genome shotgun (WGS) entry which is preliminary data.</text>
</comment>
<evidence type="ECO:0000313" key="4">
    <source>
        <dbReference type="Proteomes" id="UP001444661"/>
    </source>
</evidence>
<keyword evidence="1" id="KW-0732">Signal</keyword>
<name>A0ABR1RY18_9PEZI</name>
<dbReference type="Pfam" id="PF01822">
    <property type="entry name" value="WSC"/>
    <property type="match status" value="1"/>
</dbReference>
<evidence type="ECO:0000259" key="2">
    <source>
        <dbReference type="PROSITE" id="PS51212"/>
    </source>
</evidence>
<proteinExistence type="predicted"/>
<evidence type="ECO:0000313" key="3">
    <source>
        <dbReference type="EMBL" id="KAK8022817.1"/>
    </source>
</evidence>
<keyword evidence="4" id="KW-1185">Reference proteome</keyword>
<accession>A0ABR1RY18</accession>
<feature type="signal peptide" evidence="1">
    <location>
        <begin position="1"/>
        <end position="17"/>
    </location>
</feature>
<dbReference type="PROSITE" id="PS51212">
    <property type="entry name" value="WSC"/>
    <property type="match status" value="1"/>
</dbReference>
<dbReference type="Proteomes" id="UP001444661">
    <property type="component" value="Unassembled WGS sequence"/>
</dbReference>
<protein>
    <recommendedName>
        <fullName evidence="2">WSC domain-containing protein</fullName>
    </recommendedName>
</protein>
<reference evidence="3 4" key="1">
    <citation type="submission" date="2023-01" db="EMBL/GenBank/DDBJ databases">
        <title>Analysis of 21 Apiospora genomes using comparative genomics revels a genus with tremendous synthesis potential of carbohydrate active enzymes and secondary metabolites.</title>
        <authorList>
            <person name="Sorensen T."/>
        </authorList>
    </citation>
    <scope>NUCLEOTIDE SEQUENCE [LARGE SCALE GENOMIC DNA]</scope>
    <source>
        <strain evidence="3 4">CBS 33761</strain>
    </source>
</reference>
<gene>
    <name evidence="3" type="ORF">PG993_013584</name>
</gene>
<sequence>MFKNQVTLALLAVIGSAAPRPGREARRLLPSVGLCNSQCEAAGFPVFGLTNGTGCVCGKLSDIPAAEIKVDDALCDKPCPGFAPQKCE</sequence>
<dbReference type="InterPro" id="IPR002889">
    <property type="entry name" value="WSC_carb-bd"/>
</dbReference>